<comment type="caution">
    <text evidence="10">The sequence shown here is derived from an EMBL/GenBank/DDBJ whole genome shotgun (WGS) entry which is preliminary data.</text>
</comment>
<dbReference type="AlphaFoldDB" id="A0A4U1C223"/>
<organism evidence="10 11">
    <name type="scientific">Pedobacter cryophilus</name>
    <dbReference type="NCBI Taxonomy" id="2571271"/>
    <lineage>
        <taxon>Bacteria</taxon>
        <taxon>Pseudomonadati</taxon>
        <taxon>Bacteroidota</taxon>
        <taxon>Sphingobacteriia</taxon>
        <taxon>Sphingobacteriales</taxon>
        <taxon>Sphingobacteriaceae</taxon>
        <taxon>Pedobacter</taxon>
    </lineage>
</organism>
<dbReference type="InterPro" id="IPR051906">
    <property type="entry name" value="TolC-like"/>
</dbReference>
<keyword evidence="3" id="KW-0813">Transport</keyword>
<dbReference type="PANTHER" id="PTHR30026">
    <property type="entry name" value="OUTER MEMBRANE PROTEIN TOLC"/>
    <property type="match status" value="1"/>
</dbReference>
<keyword evidence="4" id="KW-1134">Transmembrane beta strand</keyword>
<evidence type="ECO:0000256" key="9">
    <source>
        <dbReference type="SAM" id="SignalP"/>
    </source>
</evidence>
<dbReference type="SUPFAM" id="SSF56954">
    <property type="entry name" value="Outer membrane efflux proteins (OEP)"/>
    <property type="match status" value="1"/>
</dbReference>
<dbReference type="OrthoDB" id="367883at2"/>
<evidence type="ECO:0000256" key="3">
    <source>
        <dbReference type="ARBA" id="ARBA00022448"/>
    </source>
</evidence>
<feature type="signal peptide" evidence="9">
    <location>
        <begin position="1"/>
        <end position="21"/>
    </location>
</feature>
<evidence type="ECO:0000256" key="6">
    <source>
        <dbReference type="ARBA" id="ARBA00023136"/>
    </source>
</evidence>
<dbReference type="PANTHER" id="PTHR30026:SF20">
    <property type="entry name" value="OUTER MEMBRANE PROTEIN TOLC"/>
    <property type="match status" value="1"/>
</dbReference>
<evidence type="ECO:0000313" key="11">
    <source>
        <dbReference type="Proteomes" id="UP000308181"/>
    </source>
</evidence>
<sequence length="469" mass="52695">MKTKTMLITAMLSLTIGSVMAQQETAKNNYFNLNDCINYAYEHQTNILNADLDRKIADAKVKQTIGIGLPQVNASADFQDYLKRPIVLFPDFVGPAIYNIIQDEDIRDANGNTIVQPNGVGGLQPVNFQQKYNSNVGLSVSQLLFDGSYIVGLQASKTYKELSQRLYTRSRIETNVAVTKAFYMVLVNNEQVELLNTNIEQLKKQLDQTKALYDNGFAEKIDADRLTVLYNNLNTEKQNILRSLELGVGLLKFQMGMPVEEQLALNGKISEIKFDKIEILNDTAAYNNRIEYSLAQTQLKLNALDLKRYKSQYLPSLAAFGNGSYQFQSNSFGELYNKSYPTVLIGLKLNVPIFSGGQRMHQVRQAEYTVQKSTNDLKNAKNSINLDIRNSITNYTNSITSLENQQRNLDLANEILRVSKIKYEQGVGSSIEVTQAQTSLKEAENNYINALYQALTSKVDTEKATGVIK</sequence>
<dbReference type="Gene3D" id="1.20.1600.10">
    <property type="entry name" value="Outer membrane efflux proteins (OEP)"/>
    <property type="match status" value="1"/>
</dbReference>
<dbReference type="GO" id="GO:0009279">
    <property type="term" value="C:cell outer membrane"/>
    <property type="evidence" value="ECO:0007669"/>
    <property type="project" value="UniProtKB-SubCell"/>
</dbReference>
<reference evidence="10 11" key="1">
    <citation type="submission" date="2019-04" db="EMBL/GenBank/DDBJ databases">
        <title>Pedobacter sp. AR-3-17 sp. nov., isolated from Arctic soil.</title>
        <authorList>
            <person name="Dahal R.H."/>
            <person name="Kim D.-U."/>
        </authorList>
    </citation>
    <scope>NUCLEOTIDE SEQUENCE [LARGE SCALE GENOMIC DNA]</scope>
    <source>
        <strain evidence="10 11">AR-3-17</strain>
    </source>
</reference>
<comment type="subcellular location">
    <subcellularLocation>
        <location evidence="1">Cell outer membrane</location>
    </subcellularLocation>
</comment>
<dbReference type="GO" id="GO:0015562">
    <property type="term" value="F:efflux transmembrane transporter activity"/>
    <property type="evidence" value="ECO:0007669"/>
    <property type="project" value="InterPro"/>
</dbReference>
<dbReference type="InterPro" id="IPR003423">
    <property type="entry name" value="OMP_efflux"/>
</dbReference>
<evidence type="ECO:0000256" key="2">
    <source>
        <dbReference type="ARBA" id="ARBA00007613"/>
    </source>
</evidence>
<proteinExistence type="inferred from homology"/>
<evidence type="ECO:0000256" key="7">
    <source>
        <dbReference type="ARBA" id="ARBA00023237"/>
    </source>
</evidence>
<feature type="chain" id="PRO_5020708148" evidence="9">
    <location>
        <begin position="22"/>
        <end position="469"/>
    </location>
</feature>
<accession>A0A4U1C223</accession>
<evidence type="ECO:0000256" key="8">
    <source>
        <dbReference type="SAM" id="Coils"/>
    </source>
</evidence>
<evidence type="ECO:0000313" key="10">
    <source>
        <dbReference type="EMBL" id="TKB99057.1"/>
    </source>
</evidence>
<keyword evidence="5" id="KW-0812">Transmembrane</keyword>
<evidence type="ECO:0000256" key="5">
    <source>
        <dbReference type="ARBA" id="ARBA00022692"/>
    </source>
</evidence>
<dbReference type="GO" id="GO:0015288">
    <property type="term" value="F:porin activity"/>
    <property type="evidence" value="ECO:0007669"/>
    <property type="project" value="TreeGrafter"/>
</dbReference>
<dbReference type="GO" id="GO:1990281">
    <property type="term" value="C:efflux pump complex"/>
    <property type="evidence" value="ECO:0007669"/>
    <property type="project" value="TreeGrafter"/>
</dbReference>
<dbReference type="RefSeq" id="WP_136825868.1">
    <property type="nucleotide sequence ID" value="NZ_SWBP01000002.1"/>
</dbReference>
<dbReference type="Proteomes" id="UP000308181">
    <property type="component" value="Unassembled WGS sequence"/>
</dbReference>
<name>A0A4U1C223_9SPHI</name>
<keyword evidence="7" id="KW-0998">Cell outer membrane</keyword>
<feature type="coiled-coil region" evidence="8">
    <location>
        <begin position="185"/>
        <end position="219"/>
    </location>
</feature>
<keyword evidence="11" id="KW-1185">Reference proteome</keyword>
<dbReference type="EMBL" id="SWBP01000002">
    <property type="protein sequence ID" value="TKB99057.1"/>
    <property type="molecule type" value="Genomic_DNA"/>
</dbReference>
<keyword evidence="6" id="KW-0472">Membrane</keyword>
<gene>
    <name evidence="10" type="ORF">FA046_08060</name>
</gene>
<protein>
    <submittedName>
        <fullName evidence="10">TolC family protein</fullName>
    </submittedName>
</protein>
<keyword evidence="8" id="KW-0175">Coiled coil</keyword>
<evidence type="ECO:0000256" key="1">
    <source>
        <dbReference type="ARBA" id="ARBA00004442"/>
    </source>
</evidence>
<dbReference type="Pfam" id="PF02321">
    <property type="entry name" value="OEP"/>
    <property type="match status" value="1"/>
</dbReference>
<evidence type="ECO:0000256" key="4">
    <source>
        <dbReference type="ARBA" id="ARBA00022452"/>
    </source>
</evidence>
<comment type="similarity">
    <text evidence="2">Belongs to the outer membrane factor (OMF) (TC 1.B.17) family.</text>
</comment>
<keyword evidence="9" id="KW-0732">Signal</keyword>